<dbReference type="Pfam" id="PF00512">
    <property type="entry name" value="HisKA"/>
    <property type="match status" value="1"/>
</dbReference>
<dbReference type="InterPro" id="IPR000014">
    <property type="entry name" value="PAS"/>
</dbReference>
<dbReference type="Pfam" id="PF08448">
    <property type="entry name" value="PAS_4"/>
    <property type="match status" value="1"/>
</dbReference>
<dbReference type="NCBIfam" id="TIGR00229">
    <property type="entry name" value="sensory_box"/>
    <property type="match status" value="5"/>
</dbReference>
<dbReference type="Pfam" id="PF00072">
    <property type="entry name" value="Response_reg"/>
    <property type="match status" value="1"/>
</dbReference>
<evidence type="ECO:0000256" key="2">
    <source>
        <dbReference type="ARBA" id="ARBA00012438"/>
    </source>
</evidence>
<dbReference type="InterPro" id="IPR000700">
    <property type="entry name" value="PAS-assoc_C"/>
</dbReference>
<dbReference type="InterPro" id="IPR013767">
    <property type="entry name" value="PAS_fold"/>
</dbReference>
<feature type="domain" description="PAC" evidence="11">
    <location>
        <begin position="227"/>
        <end position="279"/>
    </location>
</feature>
<dbReference type="SUPFAM" id="SSF47384">
    <property type="entry name" value="Homodimeric domain of signal transducing histidine kinase"/>
    <property type="match status" value="1"/>
</dbReference>
<feature type="domain" description="PAC" evidence="11">
    <location>
        <begin position="101"/>
        <end position="153"/>
    </location>
</feature>
<organism evidence="12 13">
    <name type="scientific">Pedosphaera parvula (strain Ellin514)</name>
    <dbReference type="NCBI Taxonomy" id="320771"/>
    <lineage>
        <taxon>Bacteria</taxon>
        <taxon>Pseudomonadati</taxon>
        <taxon>Verrucomicrobiota</taxon>
        <taxon>Pedosphaerae</taxon>
        <taxon>Pedosphaerales</taxon>
        <taxon>Pedosphaeraceae</taxon>
        <taxon>Pedosphaera</taxon>
    </lineage>
</organism>
<dbReference type="InterPro" id="IPR036890">
    <property type="entry name" value="HATPase_C_sf"/>
</dbReference>
<dbReference type="InterPro" id="IPR013655">
    <property type="entry name" value="PAS_fold_3"/>
</dbReference>
<sequence>MTNSTSETDHAAASAAETARTEQSSQARDQQYRLLAENTVVGIWQINPAGETLYINPAMLRMLELEKPEDLAGRTHHSFFTPESLVLMANEHDTRKVGTSSNYEAELLSRNGRKLPVHVCGSPVLNPDGTLQSLIGTFLDNTARKQAEESARKSEELFRAIVEDQNEFIVRWKPDGTLTFVNQAYSRFFNQSKEGLIGKSFYPFIPEEDREMIRQKVRSLTPDHPVASDTHRAILPTGQVFWQQWSDRGLFDKDGNLVELQSVGRDITARIETEEELRRSEENYRTLVEQSQDLIWAIDLQARFTFLNQAAYKTLGYRPEELLGKPFTEFVPPEHVPTYQAAFEENIRTGKDTLDYESFLVRKDGTIVALSANATVIRDSQGNPVGITGISKDISERIRAEQALKDSEKRYELAVSGSAAGLWDWNILTDEIYYAPRLRELLGYSQNEFPDRLSSVNEKLHPDDYERVWAAIREHLERRTTYNIEFRLLTKTGDYHWFLGRGQALWEESGKPYRMAGSISDITERKYTEQALRESEERFRQLANTMDEVFWMNSLLPERVLYVSPAFFRIWGVSPEALYQNPRLWLESIIPGDRQRVRDLYDNFFKNKAVPTYSAEYRIRRSDGSQRWISDTGSKIKNERGEAYRVCGIARDVTERKLAEENHAAWEAKLQQSQKMDAIGRLAGGIAHDFNNILTVISGNARMARQDLPAGHSLQEHLTEIEKSSERATDLVRQILAFSRQQEMERKPLYLAPVVEDAVKFLRSTLPASIEIRSNYESHLLPISANATQVNQVIMNLGTNASHAMNNNGLLEVRLDMVTVDANTAGTVPDLHQGRYVRLSMQDAGSGIDTSILPHIFDPFFTTKSPGQGTGLGLSVVHGIMKSHGGAVTVETEVGKGSAFNLFFPALEVEIPPSKPVEADEAQGHGERILFVDDEHSIVFITTRMLKRVGYNVTGFTNPLEALAAFKSDPDQFDLVVTDMSMPYLDGPRLIVEIKKIRPDIPIVMTTGYIRSQDVESAKGLGIAELILKPNTIHELAQTLHTILARRLKPNTPP</sequence>
<proteinExistence type="predicted"/>
<dbReference type="CDD" id="cd00082">
    <property type="entry name" value="HisKA"/>
    <property type="match status" value="1"/>
</dbReference>
<comment type="catalytic activity">
    <reaction evidence="1">
        <text>ATP + protein L-histidine = ADP + protein N-phospho-L-histidine.</text>
        <dbReference type="EC" id="2.7.13.3"/>
    </reaction>
</comment>
<dbReference type="EC" id="2.7.13.3" evidence="2"/>
<dbReference type="Pfam" id="PF08447">
    <property type="entry name" value="PAS_3"/>
    <property type="match status" value="2"/>
</dbReference>
<dbReference type="AlphaFoldDB" id="B9XIC9"/>
<dbReference type="InterPro" id="IPR013656">
    <property type="entry name" value="PAS_4"/>
</dbReference>
<evidence type="ECO:0000259" key="9">
    <source>
        <dbReference type="PROSITE" id="PS50110"/>
    </source>
</evidence>
<evidence type="ECO:0000259" key="10">
    <source>
        <dbReference type="PROSITE" id="PS50112"/>
    </source>
</evidence>
<dbReference type="PRINTS" id="PR00344">
    <property type="entry name" value="BCTRLSENSOR"/>
</dbReference>
<dbReference type="SMART" id="SM00086">
    <property type="entry name" value="PAC"/>
    <property type="match status" value="5"/>
</dbReference>
<evidence type="ECO:0000259" key="11">
    <source>
        <dbReference type="PROSITE" id="PS50113"/>
    </source>
</evidence>
<feature type="domain" description="Histidine kinase" evidence="8">
    <location>
        <begin position="685"/>
        <end position="908"/>
    </location>
</feature>
<dbReference type="PANTHER" id="PTHR43304:SF1">
    <property type="entry name" value="PAC DOMAIN-CONTAINING PROTEIN"/>
    <property type="match status" value="1"/>
</dbReference>
<feature type="domain" description="PAC" evidence="11">
    <location>
        <begin position="482"/>
        <end position="534"/>
    </location>
</feature>
<evidence type="ECO:0000256" key="3">
    <source>
        <dbReference type="ARBA" id="ARBA00022553"/>
    </source>
</evidence>
<feature type="domain" description="PAS" evidence="10">
    <location>
        <begin position="280"/>
        <end position="350"/>
    </location>
</feature>
<feature type="domain" description="PAS" evidence="10">
    <location>
        <begin position="407"/>
        <end position="479"/>
    </location>
</feature>
<dbReference type="InterPro" id="IPR005467">
    <property type="entry name" value="His_kinase_dom"/>
</dbReference>
<dbReference type="SUPFAM" id="SSF52172">
    <property type="entry name" value="CheY-like"/>
    <property type="match status" value="1"/>
</dbReference>
<dbReference type="InterPro" id="IPR011006">
    <property type="entry name" value="CheY-like_superfamily"/>
</dbReference>
<feature type="region of interest" description="Disordered" evidence="7">
    <location>
        <begin position="1"/>
        <end position="25"/>
    </location>
</feature>
<dbReference type="PROSITE" id="PS50110">
    <property type="entry name" value="RESPONSE_REGULATORY"/>
    <property type="match status" value="1"/>
</dbReference>
<feature type="domain" description="PAS" evidence="10">
    <location>
        <begin position="154"/>
        <end position="224"/>
    </location>
</feature>
<dbReference type="SMART" id="SM00387">
    <property type="entry name" value="HATPase_c"/>
    <property type="match status" value="1"/>
</dbReference>
<feature type="modified residue" description="4-aspartylphosphate" evidence="6">
    <location>
        <position position="979"/>
    </location>
</feature>
<dbReference type="PROSITE" id="PS50109">
    <property type="entry name" value="HIS_KIN"/>
    <property type="match status" value="1"/>
</dbReference>
<evidence type="ECO:0000256" key="7">
    <source>
        <dbReference type="SAM" id="MobiDB-lite"/>
    </source>
</evidence>
<evidence type="ECO:0000313" key="12">
    <source>
        <dbReference type="EMBL" id="EEF60390.1"/>
    </source>
</evidence>
<dbReference type="Gene3D" id="3.40.50.2300">
    <property type="match status" value="1"/>
</dbReference>
<comment type="caution">
    <text evidence="12">The sequence shown here is derived from an EMBL/GenBank/DDBJ whole genome shotgun (WGS) entry which is preliminary data.</text>
</comment>
<dbReference type="InterPro" id="IPR003594">
    <property type="entry name" value="HATPase_dom"/>
</dbReference>
<dbReference type="SUPFAM" id="SSF55785">
    <property type="entry name" value="PYP-like sensor domain (PAS domain)"/>
    <property type="match status" value="5"/>
</dbReference>
<accession>B9XIC9</accession>
<dbReference type="CDD" id="cd00130">
    <property type="entry name" value="PAS"/>
    <property type="match status" value="5"/>
</dbReference>
<keyword evidence="4" id="KW-0808">Transferase</keyword>
<dbReference type="GO" id="GO:0000155">
    <property type="term" value="F:phosphorelay sensor kinase activity"/>
    <property type="evidence" value="ECO:0007669"/>
    <property type="project" value="InterPro"/>
</dbReference>
<feature type="domain" description="PAS" evidence="10">
    <location>
        <begin position="28"/>
        <end position="84"/>
    </location>
</feature>
<dbReference type="PANTHER" id="PTHR43304">
    <property type="entry name" value="PHYTOCHROME-LIKE PROTEIN CPH1"/>
    <property type="match status" value="1"/>
</dbReference>
<evidence type="ECO:0000256" key="5">
    <source>
        <dbReference type="ARBA" id="ARBA00022777"/>
    </source>
</evidence>
<dbReference type="InterPro" id="IPR036097">
    <property type="entry name" value="HisK_dim/P_sf"/>
</dbReference>
<protein>
    <recommendedName>
        <fullName evidence="2">histidine kinase</fullName>
        <ecNumber evidence="2">2.7.13.3</ecNumber>
    </recommendedName>
</protein>
<reference evidence="12 13" key="1">
    <citation type="journal article" date="2011" name="J. Bacteriol.">
        <title>Genome sequence of 'Pedosphaera parvula' Ellin514, an aerobic Verrucomicrobial isolate from pasture soil.</title>
        <authorList>
            <person name="Kant R."/>
            <person name="van Passel M.W."/>
            <person name="Sangwan P."/>
            <person name="Palva A."/>
            <person name="Lucas S."/>
            <person name="Copeland A."/>
            <person name="Lapidus A."/>
            <person name="Glavina Del Rio T."/>
            <person name="Dalin E."/>
            <person name="Tice H."/>
            <person name="Bruce D."/>
            <person name="Goodwin L."/>
            <person name="Pitluck S."/>
            <person name="Chertkov O."/>
            <person name="Larimer F.W."/>
            <person name="Land M.L."/>
            <person name="Hauser L."/>
            <person name="Brettin T.S."/>
            <person name="Detter J.C."/>
            <person name="Han S."/>
            <person name="de Vos W.M."/>
            <person name="Janssen P.H."/>
            <person name="Smidt H."/>
        </authorList>
    </citation>
    <scope>NUCLEOTIDE SEQUENCE [LARGE SCALE GENOMIC DNA]</scope>
    <source>
        <strain evidence="12 13">Ellin514</strain>
    </source>
</reference>
<feature type="domain" description="PAC" evidence="11">
    <location>
        <begin position="613"/>
        <end position="665"/>
    </location>
</feature>
<evidence type="ECO:0000256" key="4">
    <source>
        <dbReference type="ARBA" id="ARBA00022679"/>
    </source>
</evidence>
<evidence type="ECO:0000256" key="6">
    <source>
        <dbReference type="PROSITE-ProRule" id="PRU00169"/>
    </source>
</evidence>
<dbReference type="Pfam" id="PF00989">
    <property type="entry name" value="PAS"/>
    <property type="match status" value="2"/>
</dbReference>
<dbReference type="InterPro" id="IPR001610">
    <property type="entry name" value="PAC"/>
</dbReference>
<feature type="domain" description="PAC" evidence="11">
    <location>
        <begin position="354"/>
        <end position="406"/>
    </location>
</feature>
<feature type="domain" description="Response regulatory" evidence="9">
    <location>
        <begin position="928"/>
        <end position="1044"/>
    </location>
</feature>
<dbReference type="InterPro" id="IPR001789">
    <property type="entry name" value="Sig_transdc_resp-reg_receiver"/>
</dbReference>
<dbReference type="InterPro" id="IPR052162">
    <property type="entry name" value="Sensor_kinase/Photoreceptor"/>
</dbReference>
<dbReference type="SUPFAM" id="SSF55874">
    <property type="entry name" value="ATPase domain of HSP90 chaperone/DNA topoisomerase II/histidine kinase"/>
    <property type="match status" value="1"/>
</dbReference>
<dbReference type="PROSITE" id="PS50112">
    <property type="entry name" value="PAS"/>
    <property type="match status" value="5"/>
</dbReference>
<dbReference type="Gene3D" id="1.10.287.130">
    <property type="match status" value="1"/>
</dbReference>
<keyword evidence="13" id="KW-1185">Reference proteome</keyword>
<gene>
    <name evidence="12" type="ORF">Cflav_PD3360</name>
</gene>
<feature type="domain" description="PAS" evidence="10">
    <location>
        <begin position="535"/>
        <end position="608"/>
    </location>
</feature>
<evidence type="ECO:0000256" key="1">
    <source>
        <dbReference type="ARBA" id="ARBA00000085"/>
    </source>
</evidence>
<evidence type="ECO:0000259" key="8">
    <source>
        <dbReference type="PROSITE" id="PS50109"/>
    </source>
</evidence>
<dbReference type="InterPro" id="IPR004358">
    <property type="entry name" value="Sig_transdc_His_kin-like_C"/>
</dbReference>
<dbReference type="SMART" id="SM00388">
    <property type="entry name" value="HisKA"/>
    <property type="match status" value="1"/>
</dbReference>
<dbReference type="CDD" id="cd00156">
    <property type="entry name" value="REC"/>
    <property type="match status" value="1"/>
</dbReference>
<dbReference type="Pfam" id="PF02518">
    <property type="entry name" value="HATPase_c"/>
    <property type="match status" value="1"/>
</dbReference>
<dbReference type="Gene3D" id="3.30.565.10">
    <property type="entry name" value="Histidine kinase-like ATPase, C-terminal domain"/>
    <property type="match status" value="1"/>
</dbReference>
<dbReference type="SMART" id="SM00091">
    <property type="entry name" value="PAS"/>
    <property type="match status" value="5"/>
</dbReference>
<dbReference type="InterPro" id="IPR035965">
    <property type="entry name" value="PAS-like_dom_sf"/>
</dbReference>
<keyword evidence="3 6" id="KW-0597">Phosphoprotein</keyword>
<dbReference type="EMBL" id="ABOX02000017">
    <property type="protein sequence ID" value="EEF60390.1"/>
    <property type="molecule type" value="Genomic_DNA"/>
</dbReference>
<dbReference type="GO" id="GO:0006355">
    <property type="term" value="P:regulation of DNA-templated transcription"/>
    <property type="evidence" value="ECO:0007669"/>
    <property type="project" value="InterPro"/>
</dbReference>
<dbReference type="Proteomes" id="UP000003688">
    <property type="component" value="Unassembled WGS sequence"/>
</dbReference>
<dbReference type="STRING" id="320771.Cflav_PD3360"/>
<name>B9XIC9_PEDPL</name>
<dbReference type="InterPro" id="IPR003661">
    <property type="entry name" value="HisK_dim/P_dom"/>
</dbReference>
<dbReference type="SMART" id="SM00448">
    <property type="entry name" value="REC"/>
    <property type="match status" value="1"/>
</dbReference>
<keyword evidence="5 12" id="KW-0418">Kinase</keyword>
<evidence type="ECO:0000313" key="13">
    <source>
        <dbReference type="Proteomes" id="UP000003688"/>
    </source>
</evidence>
<dbReference type="Gene3D" id="3.30.450.20">
    <property type="entry name" value="PAS domain"/>
    <property type="match status" value="5"/>
</dbReference>
<dbReference type="PROSITE" id="PS50113">
    <property type="entry name" value="PAC"/>
    <property type="match status" value="5"/>
</dbReference>